<dbReference type="GO" id="GO:0005524">
    <property type="term" value="F:ATP binding"/>
    <property type="evidence" value="ECO:0007669"/>
    <property type="project" value="InterPro"/>
</dbReference>
<comment type="caution">
    <text evidence="2">The sequence shown here is derived from an EMBL/GenBank/DDBJ whole genome shotgun (WGS) entry which is preliminary data.</text>
</comment>
<dbReference type="SMART" id="SM00382">
    <property type="entry name" value="AAA"/>
    <property type="match status" value="1"/>
</dbReference>
<dbReference type="CDD" id="cd00009">
    <property type="entry name" value="AAA"/>
    <property type="match status" value="1"/>
</dbReference>
<evidence type="ECO:0000313" key="3">
    <source>
        <dbReference type="Proteomes" id="UP000678374"/>
    </source>
</evidence>
<dbReference type="GO" id="GO:0016887">
    <property type="term" value="F:ATP hydrolysis activity"/>
    <property type="evidence" value="ECO:0007669"/>
    <property type="project" value="InterPro"/>
</dbReference>
<proteinExistence type="predicted"/>
<dbReference type="EMBL" id="JAGQDE010000040">
    <property type="protein sequence ID" value="MBQ0961798.1"/>
    <property type="molecule type" value="Genomic_DNA"/>
</dbReference>
<dbReference type="Pfam" id="PF07728">
    <property type="entry name" value="AAA_5"/>
    <property type="match status" value="1"/>
</dbReference>
<evidence type="ECO:0000313" key="2">
    <source>
        <dbReference type="EMBL" id="MBQ0961798.1"/>
    </source>
</evidence>
<dbReference type="AlphaFoldDB" id="A0A941BMA0"/>
<dbReference type="PANTHER" id="PTHR42759">
    <property type="entry name" value="MOXR FAMILY PROTEIN"/>
    <property type="match status" value="1"/>
</dbReference>
<dbReference type="SUPFAM" id="SSF52540">
    <property type="entry name" value="P-loop containing nucleoside triphosphate hydrolases"/>
    <property type="match status" value="1"/>
</dbReference>
<dbReference type="Gene3D" id="3.40.50.300">
    <property type="entry name" value="P-loop containing nucleotide triphosphate hydrolases"/>
    <property type="match status" value="1"/>
</dbReference>
<reference evidence="2" key="1">
    <citation type="submission" date="2021-04" db="EMBL/GenBank/DDBJ databases">
        <title>The genome sequence of Ideonella sp. 4Y11.</title>
        <authorList>
            <person name="Liu Y."/>
        </authorList>
    </citation>
    <scope>NUCLEOTIDE SEQUENCE</scope>
    <source>
        <strain evidence="2">4Y11</strain>
    </source>
</reference>
<dbReference type="InterPro" id="IPR003593">
    <property type="entry name" value="AAA+_ATPase"/>
</dbReference>
<keyword evidence="3" id="KW-1185">Reference proteome</keyword>
<organism evidence="2 3">
    <name type="scientific">Ideonella aquatica</name>
    <dbReference type="NCBI Taxonomy" id="2824119"/>
    <lineage>
        <taxon>Bacteria</taxon>
        <taxon>Pseudomonadati</taxon>
        <taxon>Pseudomonadota</taxon>
        <taxon>Betaproteobacteria</taxon>
        <taxon>Burkholderiales</taxon>
        <taxon>Sphaerotilaceae</taxon>
        <taxon>Ideonella</taxon>
    </lineage>
</organism>
<dbReference type="PANTHER" id="PTHR42759:SF1">
    <property type="entry name" value="MAGNESIUM-CHELATASE SUBUNIT CHLD"/>
    <property type="match status" value="1"/>
</dbReference>
<dbReference type="Proteomes" id="UP000678374">
    <property type="component" value="Unassembled WGS sequence"/>
</dbReference>
<name>A0A941BMA0_9BURK</name>
<dbReference type="RefSeq" id="WP_210804483.1">
    <property type="nucleotide sequence ID" value="NZ_JAGQDE010000040.1"/>
</dbReference>
<dbReference type="InterPro" id="IPR050764">
    <property type="entry name" value="CbbQ/NirQ/NorQ/GpvN"/>
</dbReference>
<sequence>MTTTPRSAALAKLNALKDGEVRPVNPTDGPDGPVHQWSTPEIDAVSLALACQRPLLVRGEPGTGKTQLAHAVAGVLGWAVQAITVNARTEADDLIYRFDAVRRLADAQAQRTLDEPSYWEPGPLWLAYDWSSAQRHGSHRSQPSAPPAGHVLLIDEIDKAESDLPNSLLELLGQRRLVLPGLGLSVNVPPHAMPLTVFTTNEERQLPQAFVRRCVVLNLEADPSISYTDWLFGRGQSHFGEQTGRPARLGDGILRAAATQLVTDRHHAQQAGVQAPGLAEYLDLLGALHELAPGDPVAQDEQLKRLSAYAFLKAGSVEQQPALSQRRPFGAGLPQA</sequence>
<gene>
    <name evidence="2" type="ORF">KAK06_22870</name>
</gene>
<evidence type="ECO:0000259" key="1">
    <source>
        <dbReference type="SMART" id="SM00382"/>
    </source>
</evidence>
<protein>
    <submittedName>
        <fullName evidence="2">MoxR family ATPase</fullName>
    </submittedName>
</protein>
<feature type="domain" description="AAA+ ATPase" evidence="1">
    <location>
        <begin position="51"/>
        <end position="222"/>
    </location>
</feature>
<dbReference type="InterPro" id="IPR011704">
    <property type="entry name" value="ATPase_dyneun-rel_AAA"/>
</dbReference>
<accession>A0A941BMA0</accession>
<dbReference type="InterPro" id="IPR027417">
    <property type="entry name" value="P-loop_NTPase"/>
</dbReference>